<organism evidence="2 3">
    <name type="scientific">Candidatus Nomurabacteria bacterium RIFCSPLOWO2_01_FULL_39_17</name>
    <dbReference type="NCBI Taxonomy" id="1801770"/>
    <lineage>
        <taxon>Bacteria</taxon>
        <taxon>Candidatus Nomuraibacteriota</taxon>
    </lineage>
</organism>
<dbReference type="AlphaFoldDB" id="A0A1F6WVR6"/>
<evidence type="ECO:0000313" key="3">
    <source>
        <dbReference type="Proteomes" id="UP000179352"/>
    </source>
</evidence>
<name>A0A1F6WVR6_9BACT</name>
<evidence type="ECO:0000256" key="1">
    <source>
        <dbReference type="SAM" id="Phobius"/>
    </source>
</evidence>
<protein>
    <recommendedName>
        <fullName evidence="4">Baseplate protein J-like domain-containing protein</fullName>
    </recommendedName>
</protein>
<keyword evidence="1" id="KW-0472">Membrane</keyword>
<feature type="transmembrane region" description="Helical" evidence="1">
    <location>
        <begin position="52"/>
        <end position="72"/>
    </location>
</feature>
<sequence>MPRNLLQDVIRVKKKVQNPDFKLRYTLDENKFLSSKNIINQASNKNKPKYKLWFVALISVVFLLFALSFLFARAKITVMPKTQNISLNQNLSAVKNGNDSNALSFDLVVISGEEEKTIQGGELKDVSVKARGTVVIYNNFSSSSQVLAKDTRLEGSNGKIYQIISKITVPGIKNGKPGSVEVSIYAALAGEEYNSAPLDFKILGFKGTSKYSKFYGRSKGDITEGLRGKYYQISNTQKATLNDELKTALSAKLFQKVTAQIPPGFILFKDAGFLNIDENNINNISPESSQTDGMIKVIMKGTFYGFLFDEKKLTKMIAENSIDQYDDSDIHIPDIKNLIFSLPDKEISFADVKNINFNLSGASQIVWNVDSSKLVNDLLGKRKKDFTQILSAYPNITSADVTFRPFWVRSFPDKEKNIKLIIEVY</sequence>
<reference evidence="2 3" key="1">
    <citation type="journal article" date="2016" name="Nat. Commun.">
        <title>Thousands of microbial genomes shed light on interconnected biogeochemical processes in an aquifer system.</title>
        <authorList>
            <person name="Anantharaman K."/>
            <person name="Brown C.T."/>
            <person name="Hug L.A."/>
            <person name="Sharon I."/>
            <person name="Castelle C.J."/>
            <person name="Probst A.J."/>
            <person name="Thomas B.C."/>
            <person name="Singh A."/>
            <person name="Wilkins M.J."/>
            <person name="Karaoz U."/>
            <person name="Brodie E.L."/>
            <person name="Williams K.H."/>
            <person name="Hubbard S.S."/>
            <person name="Banfield J.F."/>
        </authorList>
    </citation>
    <scope>NUCLEOTIDE SEQUENCE [LARGE SCALE GENOMIC DNA]</scope>
</reference>
<accession>A0A1F6WVR6</accession>
<keyword evidence="1" id="KW-1133">Transmembrane helix</keyword>
<evidence type="ECO:0008006" key="4">
    <source>
        <dbReference type="Google" id="ProtNLM"/>
    </source>
</evidence>
<gene>
    <name evidence="2" type="ORF">A3A01_00925</name>
</gene>
<evidence type="ECO:0000313" key="2">
    <source>
        <dbReference type="EMBL" id="OGI85950.1"/>
    </source>
</evidence>
<dbReference type="STRING" id="1801770.A3A01_00925"/>
<dbReference type="EMBL" id="MFUU01000013">
    <property type="protein sequence ID" value="OGI85950.1"/>
    <property type="molecule type" value="Genomic_DNA"/>
</dbReference>
<keyword evidence="1" id="KW-0812">Transmembrane</keyword>
<dbReference type="Proteomes" id="UP000179352">
    <property type="component" value="Unassembled WGS sequence"/>
</dbReference>
<comment type="caution">
    <text evidence="2">The sequence shown here is derived from an EMBL/GenBank/DDBJ whole genome shotgun (WGS) entry which is preliminary data.</text>
</comment>
<proteinExistence type="predicted"/>